<organism evidence="1 2">
    <name type="scientific">Lasius platythorax</name>
    <dbReference type="NCBI Taxonomy" id="488582"/>
    <lineage>
        <taxon>Eukaryota</taxon>
        <taxon>Metazoa</taxon>
        <taxon>Ecdysozoa</taxon>
        <taxon>Arthropoda</taxon>
        <taxon>Hexapoda</taxon>
        <taxon>Insecta</taxon>
        <taxon>Pterygota</taxon>
        <taxon>Neoptera</taxon>
        <taxon>Endopterygota</taxon>
        <taxon>Hymenoptera</taxon>
        <taxon>Apocrita</taxon>
        <taxon>Aculeata</taxon>
        <taxon>Formicoidea</taxon>
        <taxon>Formicidae</taxon>
        <taxon>Formicinae</taxon>
        <taxon>Lasius</taxon>
        <taxon>Lasius</taxon>
    </lineage>
</organism>
<accession>A0AAV2N2Y2</accession>
<protein>
    <submittedName>
        <fullName evidence="1">Uncharacterized protein</fullName>
    </submittedName>
</protein>
<name>A0AAV2N2Y2_9HYME</name>
<evidence type="ECO:0000313" key="1">
    <source>
        <dbReference type="EMBL" id="CAL1674283.1"/>
    </source>
</evidence>
<dbReference type="Proteomes" id="UP001497644">
    <property type="component" value="Chromosome 1"/>
</dbReference>
<dbReference type="EMBL" id="OZ034824">
    <property type="protein sequence ID" value="CAL1674283.1"/>
    <property type="molecule type" value="Genomic_DNA"/>
</dbReference>
<reference evidence="1 2" key="1">
    <citation type="submission" date="2024-04" db="EMBL/GenBank/DDBJ databases">
        <authorList>
            <consortium name="Molecular Ecology Group"/>
        </authorList>
    </citation>
    <scope>NUCLEOTIDE SEQUENCE [LARGE SCALE GENOMIC DNA]</scope>
</reference>
<keyword evidence="2" id="KW-1185">Reference proteome</keyword>
<sequence>MYNQNANRVDCERSCDANCDCTTRMIGNSVITFCCIKNWSILQSLVGSGAKVYDLDWMQLTDRNGEENEISEILDYAQESKA</sequence>
<proteinExistence type="predicted"/>
<evidence type="ECO:0000313" key="2">
    <source>
        <dbReference type="Proteomes" id="UP001497644"/>
    </source>
</evidence>
<gene>
    <name evidence="1" type="ORF">LPLAT_LOCUS981</name>
</gene>
<dbReference type="AlphaFoldDB" id="A0AAV2N2Y2"/>